<feature type="domain" description="DUF4277" evidence="3">
    <location>
        <begin position="23"/>
        <end position="129"/>
    </location>
</feature>
<dbReference type="Pfam" id="PF14104">
    <property type="entry name" value="DUF4277"/>
    <property type="match status" value="1"/>
</dbReference>
<reference evidence="4" key="1">
    <citation type="submission" date="2020-06" db="EMBL/GenBank/DDBJ databases">
        <title>Unique genomic features of the anaerobic methanotrophic archaea.</title>
        <authorList>
            <person name="Chadwick G.L."/>
            <person name="Skennerton C.T."/>
            <person name="Laso-Perez R."/>
            <person name="Leu A.O."/>
            <person name="Speth D.R."/>
            <person name="Yu H."/>
            <person name="Morgan-Lang C."/>
            <person name="Hatzenpichler R."/>
            <person name="Goudeau D."/>
            <person name="Malmstrom R."/>
            <person name="Brazelton W.J."/>
            <person name="Woyke T."/>
            <person name="Hallam S.J."/>
            <person name="Tyson G.W."/>
            <person name="Wegener G."/>
            <person name="Boetius A."/>
            <person name="Orphan V."/>
        </authorList>
    </citation>
    <scope>NUCLEOTIDE SEQUENCE</scope>
</reference>
<proteinExistence type="predicted"/>
<dbReference type="InterPro" id="IPR025457">
    <property type="entry name" value="DUF4277"/>
</dbReference>
<dbReference type="InterPro" id="IPR047654">
    <property type="entry name" value="IS1634_transpos"/>
</dbReference>
<dbReference type="PANTHER" id="PTHR34614:SF2">
    <property type="entry name" value="TRANSPOSASE IS4-LIKE DOMAIN-CONTAINING PROTEIN"/>
    <property type="match status" value="1"/>
</dbReference>
<keyword evidence="2" id="KW-0812">Transmembrane</keyword>
<keyword evidence="1" id="KW-0175">Coiled coil</keyword>
<dbReference type="AlphaFoldDB" id="A0A7G9Z3W1"/>
<feature type="transmembrane region" description="Helical" evidence="2">
    <location>
        <begin position="464"/>
        <end position="481"/>
    </location>
</feature>
<gene>
    <name evidence="4" type="ORF">MCEIKFBD_00006</name>
</gene>
<evidence type="ECO:0000259" key="3">
    <source>
        <dbReference type="Pfam" id="PF14104"/>
    </source>
</evidence>
<name>A0A7G9Z3W1_9EURY</name>
<evidence type="ECO:0000313" key="4">
    <source>
        <dbReference type="EMBL" id="QNO54945.1"/>
    </source>
</evidence>
<feature type="coiled-coil region" evidence="1">
    <location>
        <begin position="309"/>
        <end position="336"/>
    </location>
</feature>
<organism evidence="4">
    <name type="scientific">Candidatus Methanophaga sp. ANME-1 ERB7</name>
    <dbReference type="NCBI Taxonomy" id="2759913"/>
    <lineage>
        <taxon>Archaea</taxon>
        <taxon>Methanobacteriati</taxon>
        <taxon>Methanobacteriota</taxon>
        <taxon>Stenosarchaea group</taxon>
        <taxon>Methanomicrobia</taxon>
        <taxon>Candidatus Methanophagales</taxon>
        <taxon>Candidatus Methanophagaceae</taxon>
        <taxon>Candidatus Methanophaga</taxon>
    </lineage>
</organism>
<dbReference type="NCBIfam" id="NF033559">
    <property type="entry name" value="transpos_IS1634"/>
    <property type="match status" value="1"/>
</dbReference>
<dbReference type="PANTHER" id="PTHR34614">
    <property type="match status" value="1"/>
</dbReference>
<accession>A0A7G9Z3W1</accession>
<evidence type="ECO:0000256" key="1">
    <source>
        <dbReference type="SAM" id="Coils"/>
    </source>
</evidence>
<keyword evidence="2" id="KW-0472">Membrane</keyword>
<sequence length="558" mass="63671">MWVLMYPNTQAHAGETASLAEYSSKNMDHLGIVAMVCQEIDLASEIDRIVGVDPHQEVTCGEAVVAMVLNALGFVDRPLYLFPEFMATKPVELLIREGLKAEYFNDDVLGRTLDKLYDFGPEGVFMRITANAYSECSGRFLHGDTTSMNLQGEYKHEEGDLDAVPIEITHGFSKDGRPDLKQFVISLVMSDSLPVFIQTLSGNTSDKNHFREMVKEYGQSLQEKWGEDKIWVWDSAVYSEKNLGEISEDYTGVTRVPETLSEAKEVLENTDTEKMHSTALNGYRLFSTEGEYGGVKQRWVVVFSDKAFARETKTLERKIEKEKEQVEKDIRHFSNQEFYSREDAQKAAQEMEKGWTYHKISATEVKTKKKKKGGGRGRPRKDEPTQTIYLLKIELGEDKSVIEKKTLKKGKFIVATNELDSKKLSDEEALTAYKEQQYAERGFRFLKDPFFFADRMFLKNEGRIVAMVMVMGLALVVYSLAEKKLREALESENETIPDQKKKPTKKPTMRRVFQVFEGITILYSGSKMVKVLNLRPIHGKIPALLGSEYERLYCTCYG</sequence>
<keyword evidence="2" id="KW-1133">Transmembrane helix</keyword>
<protein>
    <recommendedName>
        <fullName evidence="3">DUF4277 domain-containing protein</fullName>
    </recommendedName>
</protein>
<evidence type="ECO:0000256" key="2">
    <source>
        <dbReference type="SAM" id="Phobius"/>
    </source>
</evidence>
<dbReference type="EMBL" id="MT631599">
    <property type="protein sequence ID" value="QNO54945.1"/>
    <property type="molecule type" value="Genomic_DNA"/>
</dbReference>